<comment type="subcellular location">
    <subcellularLocation>
        <location evidence="1">Cell membrane</location>
        <topology evidence="1">Multi-pass membrane protein</topology>
    </subcellularLocation>
</comment>
<dbReference type="GO" id="GO:0005886">
    <property type="term" value="C:plasma membrane"/>
    <property type="evidence" value="ECO:0007669"/>
    <property type="project" value="UniProtKB-SubCell"/>
</dbReference>
<feature type="domain" description="Major facilitator superfamily (MFS) profile" evidence="7">
    <location>
        <begin position="10"/>
        <end position="396"/>
    </location>
</feature>
<reference evidence="8 9" key="1">
    <citation type="submission" date="2020-08" db="EMBL/GenBank/DDBJ databases">
        <title>Sequencing the genomes of 1000 actinobacteria strains.</title>
        <authorList>
            <person name="Klenk H.-P."/>
        </authorList>
    </citation>
    <scope>NUCLEOTIDE SEQUENCE [LARGE SCALE GENOMIC DNA]</scope>
    <source>
        <strain evidence="8 9">DSM 46887</strain>
    </source>
</reference>
<keyword evidence="5 6" id="KW-0472">Membrane</keyword>
<keyword evidence="3 6" id="KW-0812">Transmembrane</keyword>
<proteinExistence type="predicted"/>
<dbReference type="GO" id="GO:0022857">
    <property type="term" value="F:transmembrane transporter activity"/>
    <property type="evidence" value="ECO:0007669"/>
    <property type="project" value="InterPro"/>
</dbReference>
<dbReference type="Pfam" id="PF07690">
    <property type="entry name" value="MFS_1"/>
    <property type="match status" value="1"/>
</dbReference>
<feature type="transmembrane region" description="Helical" evidence="6">
    <location>
        <begin position="100"/>
        <end position="121"/>
    </location>
</feature>
<comment type="caution">
    <text evidence="8">The sequence shown here is derived from an EMBL/GenBank/DDBJ whole genome shotgun (WGS) entry which is preliminary data.</text>
</comment>
<feature type="transmembrane region" description="Helical" evidence="6">
    <location>
        <begin position="76"/>
        <end position="94"/>
    </location>
</feature>
<evidence type="ECO:0000256" key="5">
    <source>
        <dbReference type="ARBA" id="ARBA00023136"/>
    </source>
</evidence>
<keyword evidence="2" id="KW-1003">Cell membrane</keyword>
<dbReference type="SUPFAM" id="SSF103473">
    <property type="entry name" value="MFS general substrate transporter"/>
    <property type="match status" value="1"/>
</dbReference>
<evidence type="ECO:0000256" key="4">
    <source>
        <dbReference type="ARBA" id="ARBA00022989"/>
    </source>
</evidence>
<evidence type="ECO:0000256" key="1">
    <source>
        <dbReference type="ARBA" id="ARBA00004651"/>
    </source>
</evidence>
<keyword evidence="9" id="KW-1185">Reference proteome</keyword>
<dbReference type="PANTHER" id="PTHR43124:SF3">
    <property type="entry name" value="CHLORAMPHENICOL EFFLUX PUMP RV0191"/>
    <property type="match status" value="1"/>
</dbReference>
<dbReference type="InterPro" id="IPR036259">
    <property type="entry name" value="MFS_trans_sf"/>
</dbReference>
<dbReference type="EMBL" id="JACHMP010000001">
    <property type="protein sequence ID" value="MBB5820050.1"/>
    <property type="molecule type" value="Genomic_DNA"/>
</dbReference>
<dbReference type="InterPro" id="IPR050189">
    <property type="entry name" value="MFS_Efflux_Transporters"/>
</dbReference>
<name>A0A7W9IG13_9ACTN</name>
<evidence type="ECO:0000313" key="8">
    <source>
        <dbReference type="EMBL" id="MBB5820050.1"/>
    </source>
</evidence>
<feature type="transmembrane region" description="Helical" evidence="6">
    <location>
        <begin position="44"/>
        <end position="64"/>
    </location>
</feature>
<dbReference type="RefSeq" id="WP_184537407.1">
    <property type="nucleotide sequence ID" value="NZ_JACHMP010000001.1"/>
</dbReference>
<feature type="transmembrane region" description="Helical" evidence="6">
    <location>
        <begin position="166"/>
        <end position="184"/>
    </location>
</feature>
<dbReference type="PANTHER" id="PTHR43124">
    <property type="entry name" value="PURINE EFFLUX PUMP PBUE"/>
    <property type="match status" value="1"/>
</dbReference>
<feature type="transmembrane region" description="Helical" evidence="6">
    <location>
        <begin position="369"/>
        <end position="389"/>
    </location>
</feature>
<feature type="transmembrane region" description="Helical" evidence="6">
    <location>
        <begin position="300"/>
        <end position="321"/>
    </location>
</feature>
<evidence type="ECO:0000256" key="2">
    <source>
        <dbReference type="ARBA" id="ARBA00022475"/>
    </source>
</evidence>
<feature type="transmembrane region" description="Helical" evidence="6">
    <location>
        <begin position="242"/>
        <end position="263"/>
    </location>
</feature>
<keyword evidence="4 6" id="KW-1133">Transmembrane helix</keyword>
<feature type="transmembrane region" description="Helical" evidence="6">
    <location>
        <begin position="209"/>
        <end position="230"/>
    </location>
</feature>
<dbReference type="CDD" id="cd06174">
    <property type="entry name" value="MFS"/>
    <property type="match status" value="1"/>
</dbReference>
<dbReference type="PROSITE" id="PS50850">
    <property type="entry name" value="MFS"/>
    <property type="match status" value="1"/>
</dbReference>
<sequence length="405" mass="42176">MTPGSKAVLFWATGVLAYVIAVFHRQSLGVASIEAAARLDVSPAGLSVLAMLQLLVYAGMQVPVGMLVDRLGSKRMLVLGAAVMACGELVFALADGLLPGIAGRALIGCGDAMTFISVIRLVNLTFSPRRNPVMVQITGLLGQLGAVASAVPLIHSLHAYGWTPTFLGAAILGVVSALLLLTVLRDARPERTGEPPGLKAAWAEPGTRLGMWTHAATQCSAAAFLLLWGYPFLVQGQGLTPATAGVLLTTLTLCGMVCGPLLGHLAGRFPFHRSRMVLIVIGTTAGAWTAVLVWPGRAPLWLLVALVVVLAANGPGSMIGFDYARTFNPVTRIGAATGIVNGGGFVASMSVIAMVGAVLDVTGGSGLDAFRWAFATQYPIWALGAVQVLRYRGKARRLLMARTGS</sequence>
<feature type="transmembrane region" description="Helical" evidence="6">
    <location>
        <begin position="133"/>
        <end position="154"/>
    </location>
</feature>
<feature type="transmembrane region" description="Helical" evidence="6">
    <location>
        <begin position="275"/>
        <end position="294"/>
    </location>
</feature>
<dbReference type="AlphaFoldDB" id="A0A7W9IG13"/>
<dbReference type="Gene3D" id="1.20.1250.20">
    <property type="entry name" value="MFS general substrate transporter like domains"/>
    <property type="match status" value="2"/>
</dbReference>
<dbReference type="Proteomes" id="UP000540685">
    <property type="component" value="Unassembled WGS sequence"/>
</dbReference>
<feature type="transmembrane region" description="Helical" evidence="6">
    <location>
        <begin position="333"/>
        <end position="357"/>
    </location>
</feature>
<evidence type="ECO:0000256" key="6">
    <source>
        <dbReference type="SAM" id="Phobius"/>
    </source>
</evidence>
<accession>A0A7W9IG13</accession>
<evidence type="ECO:0000313" key="9">
    <source>
        <dbReference type="Proteomes" id="UP000540685"/>
    </source>
</evidence>
<evidence type="ECO:0000256" key="3">
    <source>
        <dbReference type="ARBA" id="ARBA00022692"/>
    </source>
</evidence>
<gene>
    <name evidence="8" type="ORF">F4562_003112</name>
</gene>
<protein>
    <submittedName>
        <fullName evidence="8">MFS family permease</fullName>
    </submittedName>
</protein>
<evidence type="ECO:0000259" key="7">
    <source>
        <dbReference type="PROSITE" id="PS50850"/>
    </source>
</evidence>
<dbReference type="InterPro" id="IPR011701">
    <property type="entry name" value="MFS"/>
</dbReference>
<dbReference type="InterPro" id="IPR020846">
    <property type="entry name" value="MFS_dom"/>
</dbReference>
<organism evidence="8 9">
    <name type="scientific">Streptosporangium becharense</name>
    <dbReference type="NCBI Taxonomy" id="1816182"/>
    <lineage>
        <taxon>Bacteria</taxon>
        <taxon>Bacillati</taxon>
        <taxon>Actinomycetota</taxon>
        <taxon>Actinomycetes</taxon>
        <taxon>Streptosporangiales</taxon>
        <taxon>Streptosporangiaceae</taxon>
        <taxon>Streptosporangium</taxon>
    </lineage>
</organism>
<feature type="transmembrane region" description="Helical" evidence="6">
    <location>
        <begin position="7"/>
        <end position="24"/>
    </location>
</feature>